<protein>
    <submittedName>
        <fullName evidence="2">Uncharacterized protein</fullName>
    </submittedName>
</protein>
<organism evidence="2 3">
    <name type="scientific">Candidatus Uhrbacteria bacterium GW2011_GWC2_41_11</name>
    <dbReference type="NCBI Taxonomy" id="1618985"/>
    <lineage>
        <taxon>Bacteria</taxon>
        <taxon>Candidatus Uhriibacteriota</taxon>
    </lineage>
</organism>
<sequence>MKTVEELRQEVKRLDERMNESRTLYKELQEVRNALALATADFFVTVDNGSVIGVFGASRECISKAFHLRITTDGMIVNIQKYFNEGSVILYLEVGGQIAFDLVDDEDDEVRTIHFVVRTFSNKPDAYAWAASKIAERISR</sequence>
<evidence type="ECO:0000313" key="2">
    <source>
        <dbReference type="EMBL" id="KKR86732.1"/>
    </source>
</evidence>
<proteinExistence type="predicted"/>
<reference evidence="2 3" key="1">
    <citation type="journal article" date="2015" name="Nature">
        <title>rRNA introns, odd ribosomes, and small enigmatic genomes across a large radiation of phyla.</title>
        <authorList>
            <person name="Brown C.T."/>
            <person name="Hug L.A."/>
            <person name="Thomas B.C."/>
            <person name="Sharon I."/>
            <person name="Castelle C.J."/>
            <person name="Singh A."/>
            <person name="Wilkins M.J."/>
            <person name="Williams K.H."/>
            <person name="Banfield J.F."/>
        </authorList>
    </citation>
    <scope>NUCLEOTIDE SEQUENCE [LARGE SCALE GENOMIC DNA]</scope>
</reference>
<comment type="caution">
    <text evidence="2">The sequence shown here is derived from an EMBL/GenBank/DDBJ whole genome shotgun (WGS) entry which is preliminary data.</text>
</comment>
<dbReference type="PATRIC" id="fig|1618985.3.peg.678"/>
<dbReference type="AlphaFoldDB" id="A0A0G0XG84"/>
<dbReference type="EMBL" id="LCAH01000009">
    <property type="protein sequence ID" value="KKR86732.1"/>
    <property type="molecule type" value="Genomic_DNA"/>
</dbReference>
<feature type="coiled-coil region" evidence="1">
    <location>
        <begin position="4"/>
        <end position="31"/>
    </location>
</feature>
<name>A0A0G0XG84_9BACT</name>
<evidence type="ECO:0000313" key="3">
    <source>
        <dbReference type="Proteomes" id="UP000034616"/>
    </source>
</evidence>
<gene>
    <name evidence="2" type="ORF">UU35_C0009G0019</name>
</gene>
<accession>A0A0G0XG84</accession>
<dbReference type="Proteomes" id="UP000034616">
    <property type="component" value="Unassembled WGS sequence"/>
</dbReference>
<keyword evidence="1" id="KW-0175">Coiled coil</keyword>
<evidence type="ECO:0000256" key="1">
    <source>
        <dbReference type="SAM" id="Coils"/>
    </source>
</evidence>